<evidence type="ECO:0000256" key="2">
    <source>
        <dbReference type="SAM" id="Coils"/>
    </source>
</evidence>
<feature type="coiled-coil region" evidence="2">
    <location>
        <begin position="293"/>
        <end position="320"/>
    </location>
</feature>
<evidence type="ECO:0000259" key="4">
    <source>
        <dbReference type="PROSITE" id="PS51831"/>
    </source>
</evidence>
<dbReference type="InterPro" id="IPR003607">
    <property type="entry name" value="HD/PDEase_dom"/>
</dbReference>
<evidence type="ECO:0000313" key="6">
    <source>
        <dbReference type="Proteomes" id="UP000199073"/>
    </source>
</evidence>
<dbReference type="GO" id="GO:0016787">
    <property type="term" value="F:hydrolase activity"/>
    <property type="evidence" value="ECO:0007669"/>
    <property type="project" value="UniProtKB-KW"/>
</dbReference>
<dbReference type="Proteomes" id="UP000199073">
    <property type="component" value="Unassembled WGS sequence"/>
</dbReference>
<feature type="domain" description="HD" evidence="4">
    <location>
        <begin position="182"/>
        <end position="303"/>
    </location>
</feature>
<sequence length="360" mass="40476">MICAVERREETGVNLVCCDMKKEQFVTELQDGDRFDDLFLVKNVKLGETRAGKPYLVLTVMDKSGDISGPVWENAEHLNSLCRVGEPVRVKGSVQLYRDAPQLKIDSVDPCPADSVDIGDFLPASPKCRQEMAQDLQDILRQVANPHLKKLLNYFFNKSHWWPLFQEAPAAKTIHHAYIGGLLEHSLSLARVAGFLADHYPGVDKSLLVAGALLHDIGKLTELERIGGAIEYTSGGRLKGHLVIGCEMVAEAARRIKDFPQELLDQLQHLILSHHGRLEFGSPTVPMTVEAFILSLTDDLDAKMNQIEQLRRKLKSEELSWTEYQRVLERYLYLGGLREQQAPSAPEDDTVPSRRQPSLF</sequence>
<gene>
    <name evidence="5" type="ORF">SAMN05660330_00330</name>
</gene>
<protein>
    <submittedName>
        <fullName evidence="5">3'-5' exoribonuclease</fullName>
    </submittedName>
</protein>
<evidence type="ECO:0000256" key="3">
    <source>
        <dbReference type="SAM" id="MobiDB-lite"/>
    </source>
</evidence>
<dbReference type="InterPro" id="IPR004365">
    <property type="entry name" value="NA-bd_OB_tRNA"/>
</dbReference>
<dbReference type="CDD" id="cd00077">
    <property type="entry name" value="HDc"/>
    <property type="match status" value="1"/>
</dbReference>
<evidence type="ECO:0000256" key="1">
    <source>
        <dbReference type="ARBA" id="ARBA00022801"/>
    </source>
</evidence>
<dbReference type="Pfam" id="PF01336">
    <property type="entry name" value="tRNA_anti-codon"/>
    <property type="match status" value="1"/>
</dbReference>
<dbReference type="Pfam" id="PF01966">
    <property type="entry name" value="HD"/>
    <property type="match status" value="1"/>
</dbReference>
<dbReference type="GO" id="GO:0003676">
    <property type="term" value="F:nucleic acid binding"/>
    <property type="evidence" value="ECO:0007669"/>
    <property type="project" value="InterPro"/>
</dbReference>
<dbReference type="InterPro" id="IPR050798">
    <property type="entry name" value="YhaM_exoribonuc/phosphodiest"/>
</dbReference>
<keyword evidence="6" id="KW-1185">Reference proteome</keyword>
<dbReference type="STRING" id="91360.SAMN05660330_00330"/>
<organism evidence="5 6">
    <name type="scientific">Desulforhopalus singaporensis</name>
    <dbReference type="NCBI Taxonomy" id="91360"/>
    <lineage>
        <taxon>Bacteria</taxon>
        <taxon>Pseudomonadati</taxon>
        <taxon>Thermodesulfobacteriota</taxon>
        <taxon>Desulfobulbia</taxon>
        <taxon>Desulfobulbales</taxon>
        <taxon>Desulfocapsaceae</taxon>
        <taxon>Desulforhopalus</taxon>
    </lineage>
</organism>
<name>A0A1H0JV41_9BACT</name>
<dbReference type="NCBIfam" id="TIGR00277">
    <property type="entry name" value="HDIG"/>
    <property type="match status" value="1"/>
</dbReference>
<dbReference type="InterPro" id="IPR006674">
    <property type="entry name" value="HD_domain"/>
</dbReference>
<dbReference type="PROSITE" id="PS51831">
    <property type="entry name" value="HD"/>
    <property type="match status" value="1"/>
</dbReference>
<dbReference type="GO" id="GO:0031125">
    <property type="term" value="P:rRNA 3'-end processing"/>
    <property type="evidence" value="ECO:0007669"/>
    <property type="project" value="TreeGrafter"/>
</dbReference>
<proteinExistence type="predicted"/>
<keyword evidence="2" id="KW-0175">Coiled coil</keyword>
<dbReference type="PANTHER" id="PTHR37294">
    <property type="entry name" value="3'-5' EXORIBONUCLEASE YHAM"/>
    <property type="match status" value="1"/>
</dbReference>
<keyword evidence="1" id="KW-0378">Hydrolase</keyword>
<feature type="region of interest" description="Disordered" evidence="3">
    <location>
        <begin position="340"/>
        <end position="360"/>
    </location>
</feature>
<dbReference type="InterPro" id="IPR006675">
    <property type="entry name" value="HDIG_dom"/>
</dbReference>
<dbReference type="EMBL" id="FNJI01000002">
    <property type="protein sequence ID" value="SDO47393.1"/>
    <property type="molecule type" value="Genomic_DNA"/>
</dbReference>
<reference evidence="5 6" key="1">
    <citation type="submission" date="2016-10" db="EMBL/GenBank/DDBJ databases">
        <authorList>
            <person name="de Groot N.N."/>
        </authorList>
    </citation>
    <scope>NUCLEOTIDE SEQUENCE [LARGE SCALE GENOMIC DNA]</scope>
    <source>
        <strain evidence="5 6">DSM 12130</strain>
    </source>
</reference>
<dbReference type="SMART" id="SM00471">
    <property type="entry name" value="HDc"/>
    <property type="match status" value="1"/>
</dbReference>
<dbReference type="CDD" id="cd04492">
    <property type="entry name" value="YhaM_OBF_like"/>
    <property type="match status" value="1"/>
</dbReference>
<dbReference type="PANTHER" id="PTHR37294:SF1">
    <property type="entry name" value="3'-5' EXORIBONUCLEASE YHAM"/>
    <property type="match status" value="1"/>
</dbReference>
<dbReference type="SUPFAM" id="SSF109604">
    <property type="entry name" value="HD-domain/PDEase-like"/>
    <property type="match status" value="1"/>
</dbReference>
<accession>A0A1H0JV41</accession>
<evidence type="ECO:0000313" key="5">
    <source>
        <dbReference type="EMBL" id="SDO47393.1"/>
    </source>
</evidence>
<dbReference type="AlphaFoldDB" id="A0A1H0JV41"/>
<dbReference type="Gene3D" id="1.10.3210.10">
    <property type="entry name" value="Hypothetical protein af1432"/>
    <property type="match status" value="1"/>
</dbReference>